<keyword evidence="3" id="KW-1185">Reference proteome</keyword>
<feature type="compositionally biased region" description="Polar residues" evidence="1">
    <location>
        <begin position="61"/>
        <end position="73"/>
    </location>
</feature>
<feature type="region of interest" description="Disordered" evidence="1">
    <location>
        <begin position="60"/>
        <end position="96"/>
    </location>
</feature>
<organism evidence="2 3">
    <name type="scientific">Knipowitschia caucasica</name>
    <name type="common">Caucasian dwarf goby</name>
    <name type="synonym">Pomatoschistus caucasicus</name>
    <dbReference type="NCBI Taxonomy" id="637954"/>
    <lineage>
        <taxon>Eukaryota</taxon>
        <taxon>Metazoa</taxon>
        <taxon>Chordata</taxon>
        <taxon>Craniata</taxon>
        <taxon>Vertebrata</taxon>
        <taxon>Euteleostomi</taxon>
        <taxon>Actinopterygii</taxon>
        <taxon>Neopterygii</taxon>
        <taxon>Teleostei</taxon>
        <taxon>Neoteleostei</taxon>
        <taxon>Acanthomorphata</taxon>
        <taxon>Gobiaria</taxon>
        <taxon>Gobiiformes</taxon>
        <taxon>Gobioidei</taxon>
        <taxon>Gobiidae</taxon>
        <taxon>Gobiinae</taxon>
        <taxon>Knipowitschia</taxon>
    </lineage>
</organism>
<evidence type="ECO:0000256" key="1">
    <source>
        <dbReference type="SAM" id="MobiDB-lite"/>
    </source>
</evidence>
<dbReference type="EMBL" id="OZ035845">
    <property type="protein sequence ID" value="CAL1600189.1"/>
    <property type="molecule type" value="Genomic_DNA"/>
</dbReference>
<evidence type="ECO:0000313" key="3">
    <source>
        <dbReference type="Proteomes" id="UP001497482"/>
    </source>
</evidence>
<proteinExistence type="predicted"/>
<sequence>MLKPECDGKCSQSCERAPPPCALPPAASPPITGLCAPPQRLYQSLSPGSLSAALGVGMQRQVPTSVTASQPHSLVTGASADHQQPSITASAADHQS</sequence>
<feature type="compositionally biased region" description="Polar residues" evidence="1">
    <location>
        <begin position="81"/>
        <end position="96"/>
    </location>
</feature>
<dbReference type="AlphaFoldDB" id="A0AAV2LKL7"/>
<dbReference type="Proteomes" id="UP001497482">
    <property type="component" value="Chromosome 23"/>
</dbReference>
<name>A0AAV2LKL7_KNICA</name>
<reference evidence="2 3" key="1">
    <citation type="submission" date="2024-04" db="EMBL/GenBank/DDBJ databases">
        <authorList>
            <person name="Waldvogel A.-M."/>
            <person name="Schoenle A."/>
        </authorList>
    </citation>
    <scope>NUCLEOTIDE SEQUENCE [LARGE SCALE GENOMIC DNA]</scope>
</reference>
<gene>
    <name evidence="2" type="ORF">KC01_LOCUS28311</name>
</gene>
<evidence type="ECO:0000313" key="2">
    <source>
        <dbReference type="EMBL" id="CAL1600189.1"/>
    </source>
</evidence>
<accession>A0AAV2LKL7</accession>
<protein>
    <submittedName>
        <fullName evidence="2">Uncharacterized protein</fullName>
    </submittedName>
</protein>